<keyword evidence="16 19" id="KW-0511">Multifunctional enzyme</keyword>
<evidence type="ECO:0000256" key="7">
    <source>
        <dbReference type="ARBA" id="ARBA00022619"/>
    </source>
</evidence>
<dbReference type="GO" id="GO:0030145">
    <property type="term" value="F:manganese ion binding"/>
    <property type="evidence" value="ECO:0007669"/>
    <property type="project" value="UniProtKB-UniRule"/>
</dbReference>
<evidence type="ECO:0000256" key="16">
    <source>
        <dbReference type="ARBA" id="ARBA00023268"/>
    </source>
</evidence>
<feature type="binding site" evidence="19">
    <location>
        <position position="145"/>
    </location>
    <ligand>
        <name>Mg(2+)</name>
        <dbReference type="ChEBI" id="CHEBI:18420"/>
        <label>2</label>
    </ligand>
</feature>
<dbReference type="HAMAP" id="MF_00179">
    <property type="entry name" value="RibA"/>
    <property type="match status" value="1"/>
</dbReference>
<feature type="binding site" evidence="19">
    <location>
        <position position="284"/>
    </location>
    <ligand>
        <name>GTP</name>
        <dbReference type="ChEBI" id="CHEBI:37565"/>
    </ligand>
</feature>
<evidence type="ECO:0000256" key="6">
    <source>
        <dbReference type="ARBA" id="ARBA00005520"/>
    </source>
</evidence>
<dbReference type="NCBIfam" id="TIGR00506">
    <property type="entry name" value="ribB"/>
    <property type="match status" value="1"/>
</dbReference>
<dbReference type="Pfam" id="PF00926">
    <property type="entry name" value="DHBP_synthase"/>
    <property type="match status" value="1"/>
</dbReference>
<comment type="similarity">
    <text evidence="19">In the C-terminal section; belongs to the GTP cyclohydrolase II family.</text>
</comment>
<dbReference type="GO" id="GO:0000287">
    <property type="term" value="F:magnesium ion binding"/>
    <property type="evidence" value="ECO:0007669"/>
    <property type="project" value="UniProtKB-UniRule"/>
</dbReference>
<dbReference type="NCBIfam" id="NF001591">
    <property type="entry name" value="PRK00393.1"/>
    <property type="match status" value="1"/>
</dbReference>
<dbReference type="InterPro" id="IPR000422">
    <property type="entry name" value="DHBP_synthase_RibB"/>
</dbReference>
<dbReference type="InterPro" id="IPR036144">
    <property type="entry name" value="RibA-like_sf"/>
</dbReference>
<comment type="pathway">
    <text evidence="4 19">Cofactor biosynthesis; riboflavin biosynthesis; 5-amino-6-(D-ribitylamino)uracil from GTP: step 1/4.</text>
</comment>
<comment type="cofactor">
    <cofactor evidence="2">
        <name>Mn(2+)</name>
        <dbReference type="ChEBI" id="CHEBI:29035"/>
    </cofactor>
</comment>
<evidence type="ECO:0000313" key="22">
    <source>
        <dbReference type="Proteomes" id="UP000245711"/>
    </source>
</evidence>
<feature type="binding site" evidence="19">
    <location>
        <begin position="30"/>
        <end position="31"/>
    </location>
    <ligand>
        <name>D-ribulose 5-phosphate</name>
        <dbReference type="ChEBI" id="CHEBI:58121"/>
    </ligand>
</feature>
<evidence type="ECO:0000256" key="17">
    <source>
        <dbReference type="ARBA" id="ARBA00043932"/>
    </source>
</evidence>
<name>A0A2S2C6X0_9NOCA</name>
<evidence type="ECO:0000256" key="19">
    <source>
        <dbReference type="HAMAP-Rule" id="MF_01283"/>
    </source>
</evidence>
<feature type="binding site" evidence="19">
    <location>
        <position position="35"/>
    </location>
    <ligand>
        <name>D-ribulose 5-phosphate</name>
        <dbReference type="ChEBI" id="CHEBI:58121"/>
    </ligand>
</feature>
<evidence type="ECO:0000256" key="1">
    <source>
        <dbReference type="ARBA" id="ARBA00000141"/>
    </source>
</evidence>
<feature type="binding site" evidence="19">
    <location>
        <begin position="263"/>
        <end position="267"/>
    </location>
    <ligand>
        <name>GTP</name>
        <dbReference type="ChEBI" id="CHEBI:37565"/>
    </ligand>
</feature>
<evidence type="ECO:0000256" key="18">
    <source>
        <dbReference type="ARBA" id="ARBA00049295"/>
    </source>
</evidence>
<evidence type="ECO:0000256" key="12">
    <source>
        <dbReference type="ARBA" id="ARBA00022842"/>
    </source>
</evidence>
<keyword evidence="15 19" id="KW-0456">Lyase</keyword>
<comment type="similarity">
    <text evidence="6 19">In the N-terminal section; belongs to the DHBP synthase family.</text>
</comment>
<evidence type="ECO:0000313" key="21">
    <source>
        <dbReference type="EMBL" id="AWK76554.1"/>
    </source>
</evidence>
<gene>
    <name evidence="19" type="primary">ribBA</name>
    <name evidence="21" type="ORF">CBI38_34885</name>
</gene>
<feature type="binding site" evidence="19">
    <location>
        <position position="268"/>
    </location>
    <ligand>
        <name>Zn(2+)</name>
        <dbReference type="ChEBI" id="CHEBI:29105"/>
        <note>catalytic</note>
    </ligand>
</feature>
<evidence type="ECO:0000256" key="10">
    <source>
        <dbReference type="ARBA" id="ARBA00022801"/>
    </source>
</evidence>
<dbReference type="HAMAP" id="MF_00180">
    <property type="entry name" value="RibB"/>
    <property type="match status" value="1"/>
</dbReference>
<dbReference type="Gene3D" id="3.40.50.10990">
    <property type="entry name" value="GTP cyclohydrolase II"/>
    <property type="match status" value="1"/>
</dbReference>
<feature type="binding site" evidence="19">
    <location>
        <begin position="307"/>
        <end position="309"/>
    </location>
    <ligand>
        <name>GTP</name>
        <dbReference type="ChEBI" id="CHEBI:37565"/>
    </ligand>
</feature>
<comment type="function">
    <text evidence="3 19">Catalyzes the conversion of D-ribulose 5-phosphate to formate and 3,4-dihydroxy-2-butanone 4-phosphate.</text>
</comment>
<dbReference type="NCBIfam" id="TIGR00505">
    <property type="entry name" value="ribA"/>
    <property type="match status" value="1"/>
</dbReference>
<dbReference type="OrthoDB" id="9793111at2"/>
<feature type="binding site" evidence="19">
    <location>
        <position position="369"/>
    </location>
    <ligand>
        <name>GTP</name>
        <dbReference type="ChEBI" id="CHEBI:37565"/>
    </ligand>
</feature>
<feature type="binding site" evidence="19">
    <location>
        <position position="31"/>
    </location>
    <ligand>
        <name>Mg(2+)</name>
        <dbReference type="ChEBI" id="CHEBI:18420"/>
        <label>2</label>
    </ligand>
</feature>
<feature type="site" description="Essential for DHBP synthase activity" evidence="19">
    <location>
        <position position="166"/>
    </location>
</feature>
<keyword evidence="22" id="KW-1185">Reference proteome</keyword>
<proteinExistence type="inferred from homology"/>
<evidence type="ECO:0000256" key="4">
    <source>
        <dbReference type="ARBA" id="ARBA00004853"/>
    </source>
</evidence>
<dbReference type="HAMAP" id="MF_01283">
    <property type="entry name" value="RibBA"/>
    <property type="match status" value="1"/>
</dbReference>
<evidence type="ECO:0000256" key="13">
    <source>
        <dbReference type="ARBA" id="ARBA00023134"/>
    </source>
</evidence>
<feature type="region of interest" description="GTP cyclohydrolase II" evidence="19">
    <location>
        <begin position="204"/>
        <end position="423"/>
    </location>
</feature>
<feature type="binding site" evidence="19">
    <location>
        <position position="279"/>
    </location>
    <ligand>
        <name>Zn(2+)</name>
        <dbReference type="ChEBI" id="CHEBI:29105"/>
        <note>catalytic</note>
    </ligand>
</feature>
<dbReference type="Proteomes" id="UP000245711">
    <property type="component" value="Plasmid pRB98"/>
</dbReference>
<dbReference type="KEGG" id="roz:CBI38_34885"/>
<comment type="cofactor">
    <cofactor evidence="19">
        <name>Zn(2+)</name>
        <dbReference type="ChEBI" id="CHEBI:29105"/>
    </cofactor>
    <text evidence="19">Binds 1 zinc ion per subunit.</text>
</comment>
<dbReference type="AlphaFoldDB" id="A0A2S2C6X0"/>
<keyword evidence="21" id="KW-0614">Plasmid</keyword>
<accession>A0A2S2C6X0</accession>
<dbReference type="UniPathway" id="UPA00275">
    <property type="reaction ID" value="UER00399"/>
</dbReference>
<keyword evidence="8 19" id="KW-0479">Metal-binding</keyword>
<dbReference type="InterPro" id="IPR032677">
    <property type="entry name" value="GTP_cyclohydro_II"/>
</dbReference>
<keyword evidence="7 19" id="KW-0686">Riboflavin biosynthesis</keyword>
<dbReference type="SUPFAM" id="SSF142695">
    <property type="entry name" value="RibA-like"/>
    <property type="match status" value="1"/>
</dbReference>
<feature type="domain" description="GTP cyclohydrolase II" evidence="20">
    <location>
        <begin position="210"/>
        <end position="384"/>
    </location>
</feature>
<keyword evidence="12 19" id="KW-0460">Magnesium</keyword>
<keyword evidence="11 19" id="KW-0862">Zinc</keyword>
<comment type="catalytic activity">
    <reaction evidence="1 19">
        <text>D-ribulose 5-phosphate = (2S)-2-hydroxy-3-oxobutyl phosphate + formate + H(+)</text>
        <dbReference type="Rhea" id="RHEA:18457"/>
        <dbReference type="ChEBI" id="CHEBI:15378"/>
        <dbReference type="ChEBI" id="CHEBI:15740"/>
        <dbReference type="ChEBI" id="CHEBI:58121"/>
        <dbReference type="ChEBI" id="CHEBI:58830"/>
        <dbReference type="EC" id="4.1.99.12"/>
    </reaction>
</comment>
<dbReference type="GO" id="GO:0008270">
    <property type="term" value="F:zinc ion binding"/>
    <property type="evidence" value="ECO:0007669"/>
    <property type="project" value="UniProtKB-UniRule"/>
</dbReference>
<dbReference type="PANTHER" id="PTHR21327">
    <property type="entry name" value="GTP CYCLOHYDROLASE II-RELATED"/>
    <property type="match status" value="1"/>
</dbReference>
<dbReference type="GO" id="GO:0009231">
    <property type="term" value="P:riboflavin biosynthetic process"/>
    <property type="evidence" value="ECO:0007669"/>
    <property type="project" value="UniProtKB-UniRule"/>
</dbReference>
<dbReference type="InterPro" id="IPR016299">
    <property type="entry name" value="Riboflavin_synth_RibBA"/>
</dbReference>
<dbReference type="GO" id="GO:0003935">
    <property type="term" value="F:GTP cyclohydrolase II activity"/>
    <property type="evidence" value="ECO:0007669"/>
    <property type="project" value="UniProtKB-UniRule"/>
</dbReference>
<reference evidence="21 22" key="1">
    <citation type="submission" date="2017-05" db="EMBL/GenBank/DDBJ databases">
        <title>Isolation of Rhodococcus sp. S2-17 biodegrading of BP-3.</title>
        <authorList>
            <person name="Lee Y."/>
            <person name="Kim K.H."/>
            <person name="Chun B.H."/>
            <person name="Jung H.S."/>
            <person name="Jeon C.O."/>
        </authorList>
    </citation>
    <scope>NUCLEOTIDE SEQUENCE [LARGE SCALE GENOMIC DNA]</scope>
    <source>
        <strain evidence="21 22">S2-17</strain>
        <plasmid evidence="22">prb98</plasmid>
    </source>
</reference>
<keyword evidence="10 19" id="KW-0378">Hydrolase</keyword>
<feature type="binding site" evidence="19">
    <location>
        <position position="166"/>
    </location>
    <ligand>
        <name>D-ribulose 5-phosphate</name>
        <dbReference type="ChEBI" id="CHEBI:58121"/>
    </ligand>
</feature>
<feature type="binding site" evidence="19">
    <location>
        <position position="31"/>
    </location>
    <ligand>
        <name>Mg(2+)</name>
        <dbReference type="ChEBI" id="CHEBI:18420"/>
        <label>1</label>
    </ligand>
</feature>
<feature type="binding site" evidence="19">
    <location>
        <position position="364"/>
    </location>
    <ligand>
        <name>GTP</name>
        <dbReference type="ChEBI" id="CHEBI:37565"/>
    </ligand>
</feature>
<dbReference type="Gene3D" id="3.90.870.10">
    <property type="entry name" value="DHBP synthase"/>
    <property type="match status" value="1"/>
</dbReference>
<organism evidence="21 22">
    <name type="scientific">Rhodococcus oxybenzonivorans</name>
    <dbReference type="NCBI Taxonomy" id="1990687"/>
    <lineage>
        <taxon>Bacteria</taxon>
        <taxon>Bacillati</taxon>
        <taxon>Actinomycetota</taxon>
        <taxon>Actinomycetes</taxon>
        <taxon>Mycobacteriales</taxon>
        <taxon>Nocardiaceae</taxon>
        <taxon>Rhodococcus</taxon>
    </lineage>
</organism>
<dbReference type="EMBL" id="CP021355">
    <property type="protein sequence ID" value="AWK76554.1"/>
    <property type="molecule type" value="Genomic_DNA"/>
</dbReference>
<dbReference type="FunFam" id="3.40.50.10990:FF:000001">
    <property type="entry name" value="Riboflavin biosynthesis protein RibBA"/>
    <property type="match status" value="1"/>
</dbReference>
<dbReference type="SUPFAM" id="SSF55821">
    <property type="entry name" value="YrdC/RibB"/>
    <property type="match status" value="1"/>
</dbReference>
<evidence type="ECO:0000256" key="14">
    <source>
        <dbReference type="ARBA" id="ARBA00023211"/>
    </source>
</evidence>
<keyword evidence="13 19" id="KW-0342">GTP-binding</keyword>
<dbReference type="PIRSF" id="PIRSF001259">
    <property type="entry name" value="RibA"/>
    <property type="match status" value="1"/>
</dbReference>
<evidence type="ECO:0000256" key="2">
    <source>
        <dbReference type="ARBA" id="ARBA00001936"/>
    </source>
</evidence>
<evidence type="ECO:0000256" key="11">
    <source>
        <dbReference type="ARBA" id="ARBA00022833"/>
    </source>
</evidence>
<feature type="region of interest" description="DHBP synthase" evidence="19">
    <location>
        <begin position="1"/>
        <end position="203"/>
    </location>
</feature>
<feature type="binding site" evidence="19">
    <location>
        <position position="281"/>
    </location>
    <ligand>
        <name>Zn(2+)</name>
        <dbReference type="ChEBI" id="CHEBI:29105"/>
        <note>catalytic</note>
    </ligand>
</feature>
<evidence type="ECO:0000259" key="20">
    <source>
        <dbReference type="Pfam" id="PF00925"/>
    </source>
</evidence>
<evidence type="ECO:0000256" key="8">
    <source>
        <dbReference type="ARBA" id="ARBA00022723"/>
    </source>
</evidence>
<comment type="function">
    <text evidence="17 19">Catalyzes the conversion of GTP to 2,5-diamino-6-ribosylamino-4(3H)-pyrimidinone 5'-phosphate (DARP), formate and pyrophosphate.</text>
</comment>
<feature type="active site" description="Nucleophile; for GTP cyclohydrolase activity" evidence="19">
    <location>
        <position position="343"/>
    </location>
</feature>
<comment type="pathway">
    <text evidence="5 19">Cofactor biosynthesis; riboflavin biosynthesis; 2-hydroxy-3-oxobutyl phosphate from D-ribulose 5-phosphate: step 1/1.</text>
</comment>
<dbReference type="NCBIfam" id="NF006803">
    <property type="entry name" value="PRK09311.1"/>
    <property type="match status" value="1"/>
</dbReference>
<dbReference type="Pfam" id="PF00925">
    <property type="entry name" value="GTP_cyclohydro2"/>
    <property type="match status" value="1"/>
</dbReference>
<keyword evidence="9 19" id="KW-0547">Nucleotide-binding</keyword>
<evidence type="ECO:0000256" key="5">
    <source>
        <dbReference type="ARBA" id="ARBA00004904"/>
    </source>
</evidence>
<dbReference type="PANTHER" id="PTHR21327:SF18">
    <property type="entry name" value="3,4-DIHYDROXY-2-BUTANONE 4-PHOSPHATE SYNTHASE"/>
    <property type="match status" value="1"/>
</dbReference>
<evidence type="ECO:0000256" key="15">
    <source>
        <dbReference type="ARBA" id="ARBA00023239"/>
    </source>
</evidence>
<feature type="binding site" evidence="19">
    <location>
        <begin position="142"/>
        <end position="146"/>
    </location>
    <ligand>
        <name>D-ribulose 5-phosphate</name>
        <dbReference type="ChEBI" id="CHEBI:58121"/>
    </ligand>
</feature>
<dbReference type="FunFam" id="3.90.870.10:FF:000001">
    <property type="entry name" value="Riboflavin biosynthesis protein RibBA"/>
    <property type="match status" value="1"/>
</dbReference>
<dbReference type="InterPro" id="IPR000926">
    <property type="entry name" value="RibA"/>
</dbReference>
<feature type="binding site" evidence="19">
    <location>
        <position position="329"/>
    </location>
    <ligand>
        <name>GTP</name>
        <dbReference type="ChEBI" id="CHEBI:37565"/>
    </ligand>
</feature>
<dbReference type="EC" id="4.1.99.12" evidence="19"/>
<dbReference type="CDD" id="cd00641">
    <property type="entry name" value="GTP_cyclohydro2"/>
    <property type="match status" value="1"/>
</dbReference>
<dbReference type="InterPro" id="IPR017945">
    <property type="entry name" value="DHBP_synth_RibB-like_a/b_dom"/>
</dbReference>
<comment type="catalytic activity">
    <reaction evidence="18 19">
        <text>GTP + 4 H2O = 2,5-diamino-6-hydroxy-4-(5-phosphoribosylamino)-pyrimidine + formate + 2 phosphate + 3 H(+)</text>
        <dbReference type="Rhea" id="RHEA:23704"/>
        <dbReference type="ChEBI" id="CHEBI:15377"/>
        <dbReference type="ChEBI" id="CHEBI:15378"/>
        <dbReference type="ChEBI" id="CHEBI:15740"/>
        <dbReference type="ChEBI" id="CHEBI:37565"/>
        <dbReference type="ChEBI" id="CHEBI:43474"/>
        <dbReference type="ChEBI" id="CHEBI:58614"/>
        <dbReference type="EC" id="3.5.4.25"/>
    </reaction>
</comment>
<evidence type="ECO:0000256" key="3">
    <source>
        <dbReference type="ARBA" id="ARBA00002284"/>
    </source>
</evidence>
<dbReference type="EC" id="3.5.4.25" evidence="19"/>
<dbReference type="RefSeq" id="WP_109335998.1">
    <property type="nucleotide sequence ID" value="NZ_CP021355.1"/>
</dbReference>
<dbReference type="GO" id="GO:0008686">
    <property type="term" value="F:3,4-dihydroxy-2-butanone-4-phosphate synthase activity"/>
    <property type="evidence" value="ECO:0007669"/>
    <property type="project" value="UniProtKB-UniRule"/>
</dbReference>
<feature type="active site" description="Proton acceptor; for GTP cyclohydrolase activity" evidence="19">
    <location>
        <position position="341"/>
    </location>
</feature>
<feature type="site" description="Essential for DHBP synthase activity" evidence="19">
    <location>
        <position position="128"/>
    </location>
</feature>
<dbReference type="GO" id="GO:0005829">
    <property type="term" value="C:cytosol"/>
    <property type="evidence" value="ECO:0007669"/>
    <property type="project" value="TreeGrafter"/>
</dbReference>
<evidence type="ECO:0000256" key="9">
    <source>
        <dbReference type="ARBA" id="ARBA00022741"/>
    </source>
</evidence>
<comment type="cofactor">
    <cofactor evidence="19">
        <name>Mg(2+)</name>
        <dbReference type="ChEBI" id="CHEBI:18420"/>
    </cofactor>
    <cofactor evidence="19">
        <name>Mn(2+)</name>
        <dbReference type="ChEBI" id="CHEBI:29035"/>
    </cofactor>
    <text evidence="19">Binds 2 divalent metal cations per subunit. Magnesium or manganese.</text>
</comment>
<sequence>MVGGSWEVIETALAELRRGRMVLVVDDEDRENEGDLIMAAEKATPETIAFMIRHTSGILCVGIPDERADQLRLPLMVTDSDDPRGTAFTVSVDSKTCGTGVSATDRAMTIRALVDSATQPEDLSRPGHIFPLRARAGGVLQRTGHTESAVDLCRLAGLAPAGVLAEVTNDDGAMARRPELIRFAETHGLTMITVADIVDYRRATEASIHREAEGRVPTPHGEFTAINYRSHVDGVEHVALVCGEVDQASTEPTSVGAEPVLVRVHSECLTGDVFASLRCDCGEQLDRAMAKIGEAGRGVIVYLRGHEGRGIGLSHKLRAYTLQDAGLDTVDANLMQGLPVDSRDYGVSTEILRDLGVRDVRLMSNNPAKSRGLAAHDVRVVAREPLVITPNPENIAYLTTKRTRLDHEFGSGFPLFANGSEVS</sequence>
<geneLocation type="plasmid" evidence="22">
    <name>prb98</name>
</geneLocation>
<dbReference type="GO" id="GO:0005525">
    <property type="term" value="F:GTP binding"/>
    <property type="evidence" value="ECO:0007669"/>
    <property type="project" value="UniProtKB-KW"/>
</dbReference>
<keyword evidence="14 19" id="KW-0464">Manganese</keyword>
<protein>
    <recommendedName>
        <fullName evidence="19">Riboflavin biosynthesis protein RibBA</fullName>
    </recommendedName>
    <domain>
        <recommendedName>
            <fullName evidence="19">3,4-dihydroxy-2-butanone 4-phosphate synthase</fullName>
            <shortName evidence="19">DHBP synthase</shortName>
            <ecNumber evidence="19">4.1.99.12</ecNumber>
        </recommendedName>
    </domain>
    <domain>
        <recommendedName>
            <fullName evidence="19">GTP cyclohydrolase-2</fullName>
            <ecNumber evidence="19">3.5.4.25</ecNumber>
        </recommendedName>
        <alternativeName>
            <fullName evidence="19">GTP cyclohydrolase II</fullName>
        </alternativeName>
    </domain>
</protein>